<evidence type="ECO:0000313" key="2">
    <source>
        <dbReference type="EMBL" id="CAK7897955.1"/>
    </source>
</evidence>
<feature type="coiled-coil region" evidence="1">
    <location>
        <begin position="106"/>
        <end position="133"/>
    </location>
</feature>
<gene>
    <name evidence="3" type="ORF">PM001_LOCUS12019</name>
    <name evidence="2" type="ORF">PM001_LOCUS1547</name>
</gene>
<proteinExistence type="predicted"/>
<organism evidence="3 4">
    <name type="scientific">Peronospora matthiolae</name>
    <dbReference type="NCBI Taxonomy" id="2874970"/>
    <lineage>
        <taxon>Eukaryota</taxon>
        <taxon>Sar</taxon>
        <taxon>Stramenopiles</taxon>
        <taxon>Oomycota</taxon>
        <taxon>Peronosporomycetes</taxon>
        <taxon>Peronosporales</taxon>
        <taxon>Peronosporaceae</taxon>
        <taxon>Peronospora</taxon>
    </lineage>
</organism>
<comment type="caution">
    <text evidence="3">The sequence shown here is derived from an EMBL/GenBank/DDBJ whole genome shotgun (WGS) entry which is preliminary data.</text>
</comment>
<name>A0AAV1TWR2_9STRA</name>
<evidence type="ECO:0000256" key="1">
    <source>
        <dbReference type="SAM" id="Coils"/>
    </source>
</evidence>
<dbReference type="AlphaFoldDB" id="A0AAV1TWR2"/>
<sequence length="290" mass="32636">MPTADEEMTLCPVDLEMLCVSITIQGMDIASKLRTYAIFAVQGLWEQCSQMATIQKMLQDKRYCPWYMLQQNLGQREALVSKPNVRPPLPQPVERRVHLTSTTEDLEDIKTHLQLLHAALDNLRQRGERINENFGWLQRLVQDIPTCRCEAPRDRCTSCTRLPKAGPLLGHSCNIRANRRGDRLGGCPTMLQVDRLDVPMNVVKRPTAVQAFGAALLDQLVKAVDEGDAQGLFLFEQQSQLSQMPAPADHLDTQDSGKQARLEMQDGLDTDQSPTKTNIALMYQVLARDV</sequence>
<dbReference type="Proteomes" id="UP001162060">
    <property type="component" value="Unassembled WGS sequence"/>
</dbReference>
<dbReference type="EMBL" id="CAKLBY020000101">
    <property type="protein sequence ID" value="CAK7926869.1"/>
    <property type="molecule type" value="Genomic_DNA"/>
</dbReference>
<dbReference type="EMBL" id="CAKLBY020000014">
    <property type="protein sequence ID" value="CAK7897955.1"/>
    <property type="molecule type" value="Genomic_DNA"/>
</dbReference>
<evidence type="ECO:0000313" key="4">
    <source>
        <dbReference type="Proteomes" id="UP001162060"/>
    </source>
</evidence>
<accession>A0AAV1TWR2</accession>
<reference evidence="3" key="1">
    <citation type="submission" date="2024-01" db="EMBL/GenBank/DDBJ databases">
        <authorList>
            <person name="Webb A."/>
        </authorList>
    </citation>
    <scope>NUCLEOTIDE SEQUENCE</scope>
    <source>
        <strain evidence="3">Pm1</strain>
    </source>
</reference>
<keyword evidence="1" id="KW-0175">Coiled coil</keyword>
<protein>
    <submittedName>
        <fullName evidence="3">Uncharacterized protein</fullName>
    </submittedName>
</protein>
<evidence type="ECO:0000313" key="3">
    <source>
        <dbReference type="EMBL" id="CAK7926869.1"/>
    </source>
</evidence>